<feature type="compositionally biased region" description="Low complexity" evidence="13">
    <location>
        <begin position="322"/>
        <end position="350"/>
    </location>
</feature>
<evidence type="ECO:0000256" key="4">
    <source>
        <dbReference type="ARBA" id="ARBA00022679"/>
    </source>
</evidence>
<dbReference type="OMA" id="ERENEGW"/>
<keyword evidence="17" id="KW-1185">Reference proteome</keyword>
<dbReference type="GO" id="GO:0008270">
    <property type="term" value="F:zinc ion binding"/>
    <property type="evidence" value="ECO:0007669"/>
    <property type="project" value="UniProtKB-KW"/>
</dbReference>
<keyword evidence="10" id="KW-1133">Transmembrane helix</keyword>
<dbReference type="Proteomes" id="UP000001449">
    <property type="component" value="Chromosome 7"/>
</dbReference>
<keyword evidence="11" id="KW-0472">Membrane</keyword>
<dbReference type="PROSITE" id="PS01358">
    <property type="entry name" value="ZF_RANBP2_1"/>
    <property type="match status" value="1"/>
</dbReference>
<feature type="domain" description="RanBP2-type" evidence="15">
    <location>
        <begin position="236"/>
        <end position="265"/>
    </location>
</feature>
<evidence type="ECO:0000256" key="3">
    <source>
        <dbReference type="ARBA" id="ARBA00012483"/>
    </source>
</evidence>
<dbReference type="SUPFAM" id="SSF90209">
    <property type="entry name" value="Ran binding protein zinc finger-like"/>
    <property type="match status" value="1"/>
</dbReference>
<evidence type="ECO:0000256" key="10">
    <source>
        <dbReference type="ARBA" id="ARBA00022989"/>
    </source>
</evidence>
<dbReference type="HOGENOM" id="CLU_420109_0_0_1"/>
<dbReference type="InterPro" id="IPR001876">
    <property type="entry name" value="Znf_RanBP2"/>
</dbReference>
<dbReference type="GO" id="GO:0061630">
    <property type="term" value="F:ubiquitin protein ligase activity"/>
    <property type="evidence" value="ECO:0000318"/>
    <property type="project" value="GO_Central"/>
</dbReference>
<feature type="compositionally biased region" description="Basic and acidic residues" evidence="13">
    <location>
        <begin position="284"/>
        <end position="293"/>
    </location>
</feature>
<dbReference type="PROSITE" id="PS50089">
    <property type="entry name" value="ZF_RING_2"/>
    <property type="match status" value="1"/>
</dbReference>
<keyword evidence="4" id="KW-0808">Transferase</keyword>
<dbReference type="InterPro" id="IPR013083">
    <property type="entry name" value="Znf_RING/FYVE/PHD"/>
</dbReference>
<dbReference type="STRING" id="35128.B5YP41"/>
<dbReference type="SUPFAM" id="SSF57850">
    <property type="entry name" value="RING/U-box"/>
    <property type="match status" value="1"/>
</dbReference>
<keyword evidence="7 12" id="KW-0863">Zinc-finger</keyword>
<dbReference type="PANTHER" id="PTHR45977:SF4">
    <property type="entry name" value="RING-TYPE DOMAIN-CONTAINING PROTEIN"/>
    <property type="match status" value="1"/>
</dbReference>
<comment type="catalytic activity">
    <reaction evidence="1">
        <text>S-ubiquitinyl-[E2 ubiquitin-conjugating enzyme]-L-cysteine + [acceptor protein]-L-lysine = [E2 ubiquitin-conjugating enzyme]-L-cysteine + N(6)-ubiquitinyl-[acceptor protein]-L-lysine.</text>
        <dbReference type="EC" id="2.3.2.27"/>
    </reaction>
</comment>
<evidence type="ECO:0000256" key="11">
    <source>
        <dbReference type="ARBA" id="ARBA00023136"/>
    </source>
</evidence>
<feature type="region of interest" description="Disordered" evidence="13">
    <location>
        <begin position="270"/>
        <end position="293"/>
    </location>
</feature>
<dbReference type="InterPro" id="IPR036443">
    <property type="entry name" value="Znf_RanBP2_sf"/>
</dbReference>
<accession>B5YP41</accession>
<dbReference type="EC" id="2.3.2.27" evidence="3"/>
<evidence type="ECO:0000259" key="14">
    <source>
        <dbReference type="PROSITE" id="PS50089"/>
    </source>
</evidence>
<name>B5YP41_THAPS</name>
<dbReference type="Pfam" id="PF13639">
    <property type="entry name" value="zf-RING_2"/>
    <property type="match status" value="1"/>
</dbReference>
<feature type="region of interest" description="Disordered" evidence="13">
    <location>
        <begin position="308"/>
        <end position="353"/>
    </location>
</feature>
<evidence type="ECO:0000259" key="15">
    <source>
        <dbReference type="PROSITE" id="PS50199"/>
    </source>
</evidence>
<evidence type="ECO:0000313" key="16">
    <source>
        <dbReference type="EMBL" id="ACI64389.1"/>
    </source>
</evidence>
<evidence type="ECO:0000256" key="6">
    <source>
        <dbReference type="ARBA" id="ARBA00022723"/>
    </source>
</evidence>
<evidence type="ECO:0000256" key="2">
    <source>
        <dbReference type="ARBA" id="ARBA00004141"/>
    </source>
</evidence>
<reference evidence="16 17" key="1">
    <citation type="journal article" date="2004" name="Science">
        <title>The genome of the diatom Thalassiosira pseudonana: ecology, evolution, and metabolism.</title>
        <authorList>
            <person name="Armbrust E.V."/>
            <person name="Berges J.A."/>
            <person name="Bowler C."/>
            <person name="Green B.R."/>
            <person name="Martinez D."/>
            <person name="Putnam N.H."/>
            <person name="Zhou S."/>
            <person name="Allen A.E."/>
            <person name="Apt K.E."/>
            <person name="Bechner M."/>
            <person name="Brzezinski M.A."/>
            <person name="Chaal B.K."/>
            <person name="Chiovitti A."/>
            <person name="Davis A.K."/>
            <person name="Demarest M.S."/>
            <person name="Detter J.C."/>
            <person name="Glavina T."/>
            <person name="Goodstein D."/>
            <person name="Hadi M.Z."/>
            <person name="Hellsten U."/>
            <person name="Hildebrand M."/>
            <person name="Jenkins B.D."/>
            <person name="Jurka J."/>
            <person name="Kapitonov V.V."/>
            <person name="Kroger N."/>
            <person name="Lau W.W."/>
            <person name="Lane T.W."/>
            <person name="Larimer F.W."/>
            <person name="Lippmeier J.C."/>
            <person name="Lucas S."/>
            <person name="Medina M."/>
            <person name="Montsant A."/>
            <person name="Obornik M."/>
            <person name="Parker M.S."/>
            <person name="Palenik B."/>
            <person name="Pazour G.J."/>
            <person name="Richardson P.M."/>
            <person name="Rynearson T.A."/>
            <person name="Saito M.A."/>
            <person name="Schwartz D.C."/>
            <person name="Thamatrakoln K."/>
            <person name="Valentin K."/>
            <person name="Vardi A."/>
            <person name="Wilkerson F.P."/>
            <person name="Rokhsar D.S."/>
        </authorList>
    </citation>
    <scope>NUCLEOTIDE SEQUENCE [LARGE SCALE GENOMIC DNA]</scope>
    <source>
        <strain evidence="16 17">CCMP1335</strain>
    </source>
</reference>
<evidence type="ECO:0000256" key="13">
    <source>
        <dbReference type="SAM" id="MobiDB-lite"/>
    </source>
</evidence>
<protein>
    <recommendedName>
        <fullName evidence="3">RING-type E3 ubiquitin transferase</fullName>
        <ecNumber evidence="3">2.3.2.27</ecNumber>
    </recommendedName>
</protein>
<keyword evidence="6" id="KW-0479">Metal-binding</keyword>
<evidence type="ECO:0000256" key="9">
    <source>
        <dbReference type="ARBA" id="ARBA00022833"/>
    </source>
</evidence>
<comment type="subcellular location">
    <subcellularLocation>
        <location evidence="2">Membrane</location>
        <topology evidence="2">Multi-pass membrane protein</topology>
    </subcellularLocation>
</comment>
<dbReference type="SMART" id="SM00547">
    <property type="entry name" value="ZnF_RBZ"/>
    <property type="match status" value="1"/>
</dbReference>
<feature type="compositionally biased region" description="Low complexity" evidence="13">
    <location>
        <begin position="1"/>
        <end position="20"/>
    </location>
</feature>
<dbReference type="GO" id="GO:0016020">
    <property type="term" value="C:membrane"/>
    <property type="evidence" value="ECO:0007669"/>
    <property type="project" value="UniProtKB-SubCell"/>
</dbReference>
<feature type="compositionally biased region" description="Polar residues" evidence="13">
    <location>
        <begin position="43"/>
        <end position="61"/>
    </location>
</feature>
<evidence type="ECO:0000256" key="12">
    <source>
        <dbReference type="PROSITE-ProRule" id="PRU00322"/>
    </source>
</evidence>
<evidence type="ECO:0000256" key="8">
    <source>
        <dbReference type="ARBA" id="ARBA00022786"/>
    </source>
</evidence>
<feature type="domain" description="RING-type" evidence="14">
    <location>
        <begin position="591"/>
        <end position="635"/>
    </location>
</feature>
<dbReference type="Gene3D" id="3.30.40.10">
    <property type="entry name" value="Zinc/RING finger domain, C3HC4 (zinc finger)"/>
    <property type="match status" value="1"/>
</dbReference>
<dbReference type="PaxDb" id="35128-Thaps23335"/>
<keyword evidence="5" id="KW-0812">Transmembrane</keyword>
<dbReference type="AlphaFoldDB" id="B5YP41"/>
<dbReference type="GeneID" id="7450639"/>
<dbReference type="PROSITE" id="PS50199">
    <property type="entry name" value="ZF_RANBP2_2"/>
    <property type="match status" value="1"/>
</dbReference>
<dbReference type="KEGG" id="tps:THAPS_23335"/>
<feature type="compositionally biased region" description="Polar residues" evidence="13">
    <location>
        <begin position="208"/>
        <end position="227"/>
    </location>
</feature>
<feature type="compositionally biased region" description="Low complexity" evidence="13">
    <location>
        <begin position="471"/>
        <end position="482"/>
    </location>
</feature>
<feature type="region of interest" description="Disordered" evidence="13">
    <location>
        <begin position="1"/>
        <end position="88"/>
    </location>
</feature>
<dbReference type="InParanoid" id="B5YP41"/>
<evidence type="ECO:0000256" key="5">
    <source>
        <dbReference type="ARBA" id="ARBA00022692"/>
    </source>
</evidence>
<sequence>MNSSIDNDGVNSNNSNNRNDTNNRKRKAPGNTSHNSTMEEEANNTIFAMNNNDGDGHSTSSMEREHPNNDNLNSTNNDEGEPSPSSSLTHDVTLCPRCNHHVPTANIVVHDVNCGRTRNEERRAMQMHHQLDQFNQQREQPINNTLVHSLSSTNAVANNESANQSADVAIIGDTNDTTPPSPSSATATASFVGNIRPPLPPQSRPDSDTTAQSSVAARTTSQTPVSDDMINQNLHEEGQWSCPRCTLINQSGVGYCDACLLPRPGGSSLTLNVPSASGGVDSNDTDHRPPDRVRRSRLVAAPLEEGWVNVSRSSTDRGNGDNGTSTRSISSNTNNNTIANDNNSNNNAETPPTFQQRMTTTYRIFNGALNGAMIGSVFGGLPGLCMGGIAGAAGAALADRVRSRNEDIGRREMEQLLRDGNTYSGGGDSMGSYGGRMWMGGGTTGTNRVLRVRYGNNLNGNSQGRLDGRRTTTTRGNQPTRNGDAERELLEMLIRMSYANNNFAPTMGNNVLIQPEMSYEELLERFGLGNDNRGASEEVINSYPVEVVGDGDNEEGVECVLEKESKKLKSDDEATSMLSKPTDSKVDYGTCGICLEDYQKGELKKTLGCPNHPHAFHKGCIDQWLSRVASCPICKAEVGMYHHDSSCGAATTK</sequence>
<evidence type="ECO:0000313" key="17">
    <source>
        <dbReference type="Proteomes" id="UP000001449"/>
    </source>
</evidence>
<feature type="region of interest" description="Disordered" evidence="13">
    <location>
        <begin position="460"/>
        <end position="482"/>
    </location>
</feature>
<keyword evidence="8" id="KW-0833">Ubl conjugation pathway</keyword>
<feature type="region of interest" description="Disordered" evidence="13">
    <location>
        <begin position="172"/>
        <end position="227"/>
    </location>
</feature>
<dbReference type="InterPro" id="IPR001841">
    <property type="entry name" value="Znf_RING"/>
</dbReference>
<dbReference type="RefSeq" id="XP_002295672.1">
    <property type="nucleotide sequence ID" value="XM_002295636.1"/>
</dbReference>
<organism evidence="16 17">
    <name type="scientific">Thalassiosira pseudonana</name>
    <name type="common">Marine diatom</name>
    <name type="synonym">Cyclotella nana</name>
    <dbReference type="NCBI Taxonomy" id="35128"/>
    <lineage>
        <taxon>Eukaryota</taxon>
        <taxon>Sar</taxon>
        <taxon>Stramenopiles</taxon>
        <taxon>Ochrophyta</taxon>
        <taxon>Bacillariophyta</taxon>
        <taxon>Coscinodiscophyceae</taxon>
        <taxon>Thalassiosirophycidae</taxon>
        <taxon>Thalassiosirales</taxon>
        <taxon>Thalassiosiraceae</taxon>
        <taxon>Thalassiosira</taxon>
    </lineage>
</organism>
<dbReference type="Gene3D" id="2.30.30.380">
    <property type="entry name" value="Zn-finger domain of Sec23/24"/>
    <property type="match status" value="1"/>
</dbReference>
<gene>
    <name evidence="16" type="ORF">THAPS_23335</name>
</gene>
<dbReference type="PANTHER" id="PTHR45977">
    <property type="entry name" value="TARGET OF ERK KINASE MPK-1"/>
    <property type="match status" value="1"/>
</dbReference>
<keyword evidence="9" id="KW-0862">Zinc</keyword>
<reference evidence="16 17" key="2">
    <citation type="journal article" date="2008" name="Nature">
        <title>The Phaeodactylum genome reveals the evolutionary history of diatom genomes.</title>
        <authorList>
            <person name="Bowler C."/>
            <person name="Allen A.E."/>
            <person name="Badger J.H."/>
            <person name="Grimwood J."/>
            <person name="Jabbari K."/>
            <person name="Kuo A."/>
            <person name="Maheswari U."/>
            <person name="Martens C."/>
            <person name="Maumus F."/>
            <person name="Otillar R.P."/>
            <person name="Rayko E."/>
            <person name="Salamov A."/>
            <person name="Vandepoele K."/>
            <person name="Beszteri B."/>
            <person name="Gruber A."/>
            <person name="Heijde M."/>
            <person name="Katinka M."/>
            <person name="Mock T."/>
            <person name="Valentin K."/>
            <person name="Verret F."/>
            <person name="Berges J.A."/>
            <person name="Brownlee C."/>
            <person name="Cadoret J.P."/>
            <person name="Chiovitti A."/>
            <person name="Choi C.J."/>
            <person name="Coesel S."/>
            <person name="De Martino A."/>
            <person name="Detter J.C."/>
            <person name="Durkin C."/>
            <person name="Falciatore A."/>
            <person name="Fournet J."/>
            <person name="Haruta M."/>
            <person name="Huysman M.J."/>
            <person name="Jenkins B.D."/>
            <person name="Jiroutova K."/>
            <person name="Jorgensen R.E."/>
            <person name="Joubert Y."/>
            <person name="Kaplan A."/>
            <person name="Kroger N."/>
            <person name="Kroth P.G."/>
            <person name="La Roche J."/>
            <person name="Lindquist E."/>
            <person name="Lommer M."/>
            <person name="Martin-Jezequel V."/>
            <person name="Lopez P.J."/>
            <person name="Lucas S."/>
            <person name="Mangogna M."/>
            <person name="McGinnis K."/>
            <person name="Medlin L.K."/>
            <person name="Montsant A."/>
            <person name="Oudot-Le Secq M.P."/>
            <person name="Napoli C."/>
            <person name="Obornik M."/>
            <person name="Parker M.S."/>
            <person name="Petit J.L."/>
            <person name="Porcel B.M."/>
            <person name="Poulsen N."/>
            <person name="Robison M."/>
            <person name="Rychlewski L."/>
            <person name="Rynearson T.A."/>
            <person name="Schmutz J."/>
            <person name="Shapiro H."/>
            <person name="Siaut M."/>
            <person name="Stanley M."/>
            <person name="Sussman M.R."/>
            <person name="Taylor A.R."/>
            <person name="Vardi A."/>
            <person name="von Dassow P."/>
            <person name="Vyverman W."/>
            <person name="Willis A."/>
            <person name="Wyrwicz L.S."/>
            <person name="Rokhsar D.S."/>
            <person name="Weissenbach J."/>
            <person name="Armbrust E.V."/>
            <person name="Green B.R."/>
            <person name="Van de Peer Y."/>
            <person name="Grigoriev I.V."/>
        </authorList>
    </citation>
    <scope>NUCLEOTIDE SEQUENCE [LARGE SCALE GENOMIC DNA]</scope>
    <source>
        <strain evidence="16 17">CCMP1335</strain>
    </source>
</reference>
<proteinExistence type="predicted"/>
<dbReference type="EMBL" id="CP001160">
    <property type="protein sequence ID" value="ACI64389.1"/>
    <property type="molecule type" value="Genomic_DNA"/>
</dbReference>
<dbReference type="eggNOG" id="KOG0800">
    <property type="taxonomic scope" value="Eukaryota"/>
</dbReference>
<evidence type="ECO:0000256" key="1">
    <source>
        <dbReference type="ARBA" id="ARBA00000900"/>
    </source>
</evidence>
<dbReference type="GO" id="GO:0006511">
    <property type="term" value="P:ubiquitin-dependent protein catabolic process"/>
    <property type="evidence" value="ECO:0000318"/>
    <property type="project" value="GO_Central"/>
</dbReference>
<evidence type="ECO:0000256" key="7">
    <source>
        <dbReference type="ARBA" id="ARBA00022771"/>
    </source>
</evidence>